<name>A0A4Q7VVK4_9BURK</name>
<protein>
    <submittedName>
        <fullName evidence="1">Uncharacterized protein DUF1439</fullName>
    </submittedName>
</protein>
<dbReference type="AlphaFoldDB" id="A0A4Q7VVK4"/>
<sequence length="203" mass="22233">MFHRLFPVRRDGSDTSLVGRRQLPRAALAAILLPTMCLPARPARAGLNLLLNEFTATRDELQAELARRFPITRRYGELASVSLHNPQLALDGSANRATLTSRLVIVSPLLRTSSMGGQVAVSSGLRWDASGLSVRLQDPRAEQLRIDGVTGSDAQNLERISAAVVQEALQGYPLHTFRPDELRFGLKVRGITIGVDAIKVQFE</sequence>
<keyword evidence="2" id="KW-1185">Reference proteome</keyword>
<comment type="caution">
    <text evidence="1">The sequence shown here is derived from an EMBL/GenBank/DDBJ whole genome shotgun (WGS) entry which is preliminary data.</text>
</comment>
<gene>
    <name evidence="1" type="ORF">EV670_1415</name>
</gene>
<reference evidence="1 2" key="1">
    <citation type="submission" date="2019-02" db="EMBL/GenBank/DDBJ databases">
        <title>Genomic Encyclopedia of Type Strains, Phase IV (KMG-IV): sequencing the most valuable type-strain genomes for metagenomic binning, comparative biology and taxonomic classification.</title>
        <authorList>
            <person name="Goeker M."/>
        </authorList>
    </citation>
    <scope>NUCLEOTIDE SEQUENCE [LARGE SCALE GENOMIC DNA]</scope>
    <source>
        <strain evidence="1 2">DSM 19570</strain>
    </source>
</reference>
<dbReference type="EMBL" id="SHKP01000005">
    <property type="protein sequence ID" value="RZU00704.1"/>
    <property type="molecule type" value="Genomic_DNA"/>
</dbReference>
<evidence type="ECO:0000313" key="2">
    <source>
        <dbReference type="Proteomes" id="UP000293671"/>
    </source>
</evidence>
<proteinExistence type="predicted"/>
<organism evidence="1 2">
    <name type="scientific">Rivibacter subsaxonicus</name>
    <dbReference type="NCBI Taxonomy" id="457575"/>
    <lineage>
        <taxon>Bacteria</taxon>
        <taxon>Pseudomonadati</taxon>
        <taxon>Pseudomonadota</taxon>
        <taxon>Betaproteobacteria</taxon>
        <taxon>Burkholderiales</taxon>
        <taxon>Rivibacter</taxon>
    </lineage>
</organism>
<dbReference type="Proteomes" id="UP000293671">
    <property type="component" value="Unassembled WGS sequence"/>
</dbReference>
<dbReference type="OrthoDB" id="8535650at2"/>
<accession>A0A4Q7VVK4</accession>
<evidence type="ECO:0000313" key="1">
    <source>
        <dbReference type="EMBL" id="RZU00704.1"/>
    </source>
</evidence>
<dbReference type="Gene3D" id="3.15.10.40">
    <property type="entry name" value="Uncharacterised protein PF07273, DUF1439"/>
    <property type="match status" value="1"/>
</dbReference>